<dbReference type="CDD" id="cd00531">
    <property type="entry name" value="NTF2_like"/>
    <property type="match status" value="1"/>
</dbReference>
<dbReference type="Pfam" id="PF13577">
    <property type="entry name" value="SnoaL_4"/>
    <property type="match status" value="1"/>
</dbReference>
<dbReference type="Proteomes" id="UP001629230">
    <property type="component" value="Unassembled WGS sequence"/>
</dbReference>
<dbReference type="InterPro" id="IPR037401">
    <property type="entry name" value="SnoaL-like"/>
</dbReference>
<dbReference type="SUPFAM" id="SSF54427">
    <property type="entry name" value="NTF2-like"/>
    <property type="match status" value="1"/>
</dbReference>
<evidence type="ECO:0000313" key="2">
    <source>
        <dbReference type="EMBL" id="MFM0005645.1"/>
    </source>
</evidence>
<feature type="domain" description="SnoaL-like" evidence="1">
    <location>
        <begin position="14"/>
        <end position="144"/>
    </location>
</feature>
<protein>
    <submittedName>
        <fullName evidence="2">Nuclear transport factor 2 family protein</fullName>
    </submittedName>
</protein>
<evidence type="ECO:0000313" key="3">
    <source>
        <dbReference type="Proteomes" id="UP001629230"/>
    </source>
</evidence>
<dbReference type="RefSeq" id="WP_408180344.1">
    <property type="nucleotide sequence ID" value="NZ_JAQQEZ010000031.1"/>
</dbReference>
<reference evidence="2 3" key="1">
    <citation type="journal article" date="2024" name="Chem. Sci.">
        <title>Discovery of megapolipeptins by genome mining of a Burkholderiales bacteria collection.</title>
        <authorList>
            <person name="Paulo B.S."/>
            <person name="Recchia M.J.J."/>
            <person name="Lee S."/>
            <person name="Fergusson C.H."/>
            <person name="Romanowski S.B."/>
            <person name="Hernandez A."/>
            <person name="Krull N."/>
            <person name="Liu D.Y."/>
            <person name="Cavanagh H."/>
            <person name="Bos A."/>
            <person name="Gray C.A."/>
            <person name="Murphy B.T."/>
            <person name="Linington R.G."/>
            <person name="Eustaquio A.S."/>
        </authorList>
    </citation>
    <scope>NUCLEOTIDE SEQUENCE [LARGE SCALE GENOMIC DNA]</scope>
    <source>
        <strain evidence="2 3">RL17-350-BIC-A</strain>
    </source>
</reference>
<name>A0ABW9B033_9BURK</name>
<evidence type="ECO:0000259" key="1">
    <source>
        <dbReference type="Pfam" id="PF13577"/>
    </source>
</evidence>
<dbReference type="EMBL" id="JAQQEZ010000031">
    <property type="protein sequence ID" value="MFM0005645.1"/>
    <property type="molecule type" value="Genomic_DNA"/>
</dbReference>
<dbReference type="InterPro" id="IPR032710">
    <property type="entry name" value="NTF2-like_dom_sf"/>
</dbReference>
<proteinExistence type="predicted"/>
<comment type="caution">
    <text evidence="2">The sequence shown here is derived from an EMBL/GenBank/DDBJ whole genome shotgun (WGS) entry which is preliminary data.</text>
</comment>
<accession>A0ABW9B033</accession>
<keyword evidence="3" id="KW-1185">Reference proteome</keyword>
<dbReference type="Gene3D" id="3.10.450.50">
    <property type="match status" value="1"/>
</dbReference>
<sequence length="168" mass="18996">MNYHLLTVEQRITRLEDTEAIKQLKAEYARNLDRQFDGDRLATLFVENGLWSIKGVGGDARGHTGIKQHCRNLSKGISWAQHNIFSPIIDISADGLHADASFYLQCLLTMKSSEESPKEEAVVLSGKYADKFVKIDGKWLFEEVTGIIEQSAPWTEGWVKSPLVKESW</sequence>
<organism evidence="2 3">
    <name type="scientific">Paraburkholderia dipogonis</name>
    <dbReference type="NCBI Taxonomy" id="1211383"/>
    <lineage>
        <taxon>Bacteria</taxon>
        <taxon>Pseudomonadati</taxon>
        <taxon>Pseudomonadota</taxon>
        <taxon>Betaproteobacteria</taxon>
        <taxon>Burkholderiales</taxon>
        <taxon>Burkholderiaceae</taxon>
        <taxon>Paraburkholderia</taxon>
    </lineage>
</organism>
<gene>
    <name evidence="2" type="ORF">PQR57_32175</name>
</gene>